<organism evidence="1 2">
    <name type="scientific">Batillaria attramentaria</name>
    <dbReference type="NCBI Taxonomy" id="370345"/>
    <lineage>
        <taxon>Eukaryota</taxon>
        <taxon>Metazoa</taxon>
        <taxon>Spiralia</taxon>
        <taxon>Lophotrochozoa</taxon>
        <taxon>Mollusca</taxon>
        <taxon>Gastropoda</taxon>
        <taxon>Caenogastropoda</taxon>
        <taxon>Sorbeoconcha</taxon>
        <taxon>Cerithioidea</taxon>
        <taxon>Batillariidae</taxon>
        <taxon>Batillaria</taxon>
    </lineage>
</organism>
<reference evidence="1 2" key="1">
    <citation type="journal article" date="2023" name="Sci. Data">
        <title>Genome assembly of the Korean intertidal mud-creeper Batillaria attramentaria.</title>
        <authorList>
            <person name="Patra A.K."/>
            <person name="Ho P.T."/>
            <person name="Jun S."/>
            <person name="Lee S.J."/>
            <person name="Kim Y."/>
            <person name="Won Y.J."/>
        </authorList>
    </citation>
    <scope>NUCLEOTIDE SEQUENCE [LARGE SCALE GENOMIC DNA]</scope>
    <source>
        <strain evidence="1">Wonlab-2016</strain>
    </source>
</reference>
<proteinExistence type="predicted"/>
<dbReference type="EMBL" id="JACVVK020000004">
    <property type="protein sequence ID" value="KAK7507680.1"/>
    <property type="molecule type" value="Genomic_DNA"/>
</dbReference>
<evidence type="ECO:0000313" key="1">
    <source>
        <dbReference type="EMBL" id="KAK7507680.1"/>
    </source>
</evidence>
<keyword evidence="2" id="KW-1185">Reference proteome</keyword>
<accession>A0ABD0M6V3</accession>
<sequence>MYNYVLTTAKPLNPEQSYSLLELKYDSLMAASRESFLRSVAAKMIGRLYGREMAPMPTLSIDSRPHNVVRMTASPQVRFLTAFYHVISISLPTELIIEVSRLSALRLSSHGECFP</sequence>
<dbReference type="AlphaFoldDB" id="A0ABD0M6V3"/>
<comment type="caution">
    <text evidence="1">The sequence shown here is derived from an EMBL/GenBank/DDBJ whole genome shotgun (WGS) entry which is preliminary data.</text>
</comment>
<evidence type="ECO:0000313" key="2">
    <source>
        <dbReference type="Proteomes" id="UP001519460"/>
    </source>
</evidence>
<protein>
    <submittedName>
        <fullName evidence="1">Uncharacterized protein</fullName>
    </submittedName>
</protein>
<name>A0ABD0M6V3_9CAEN</name>
<dbReference type="Proteomes" id="UP001519460">
    <property type="component" value="Unassembled WGS sequence"/>
</dbReference>
<gene>
    <name evidence="1" type="ORF">BaRGS_00001615</name>
</gene>